<sequence>MHSDEAAHIRVSGNGSDDQPLFSAEGALKNIAFGSFAGMVSEIFEYPFDLAKVRLQSQMLSSMSTTQLRFNGPMDCLKQTWREEGIRGLYRGLPVPIIGSMAETAALFVAYSSFQNVIRAYSPGGRDTDENGHPIPLSIPQLAAAAAGAGFATSFILTPIELVKCKMQVQMMNMPPPPAHAYRRSVSAIIPPIRHTTNAAFTMASTTARPPGALAIVRSTIQNYGFRGLWLGHTGTLLRETGGTAAWFSVKELIAVTLRNRRMKASESPSRYGAGTTELLPWESAFAGAISGGACVLAFYPADTVKSAMQTEDELRAPRSVSSPPVSQKPLSRSFAGTFMRMYSAYGLRGLYAGCGMTVARAVPSSGIVFVVYDGLSAWLG</sequence>
<protein>
    <submittedName>
        <fullName evidence="11">Mitochondrial carrier domain-containing protein</fullName>
    </submittedName>
</protein>
<dbReference type="AlphaFoldDB" id="A0A9P5XY36"/>
<dbReference type="PANTHER" id="PTHR45624:SF31">
    <property type="entry name" value="MITOCHONDRIAL ORNITHINE TRANSPORTER 1"/>
    <property type="match status" value="1"/>
</dbReference>
<evidence type="ECO:0000256" key="2">
    <source>
        <dbReference type="ARBA" id="ARBA00006375"/>
    </source>
</evidence>
<dbReference type="GO" id="GO:0000064">
    <property type="term" value="F:L-ornithine transmembrane transporter activity"/>
    <property type="evidence" value="ECO:0007669"/>
    <property type="project" value="TreeGrafter"/>
</dbReference>
<dbReference type="GO" id="GO:1990575">
    <property type="term" value="P:mitochondrial L-ornithine transmembrane transport"/>
    <property type="evidence" value="ECO:0007669"/>
    <property type="project" value="TreeGrafter"/>
</dbReference>
<reference evidence="11" key="1">
    <citation type="submission" date="2020-11" db="EMBL/GenBank/DDBJ databases">
        <authorList>
            <consortium name="DOE Joint Genome Institute"/>
            <person name="Ahrendt S."/>
            <person name="Riley R."/>
            <person name="Andreopoulos W."/>
            <person name="Labutti K."/>
            <person name="Pangilinan J."/>
            <person name="Ruiz-Duenas F.J."/>
            <person name="Barrasa J.M."/>
            <person name="Sanchez-Garcia M."/>
            <person name="Camarero S."/>
            <person name="Miyauchi S."/>
            <person name="Serrano A."/>
            <person name="Linde D."/>
            <person name="Babiker R."/>
            <person name="Drula E."/>
            <person name="Ayuso-Fernandez I."/>
            <person name="Pacheco R."/>
            <person name="Padilla G."/>
            <person name="Ferreira P."/>
            <person name="Barriuso J."/>
            <person name="Kellner H."/>
            <person name="Castanera R."/>
            <person name="Alfaro M."/>
            <person name="Ramirez L."/>
            <person name="Pisabarro A.G."/>
            <person name="Kuo A."/>
            <person name="Tritt A."/>
            <person name="Lipzen A."/>
            <person name="He G."/>
            <person name="Yan M."/>
            <person name="Ng V."/>
            <person name="Cullen D."/>
            <person name="Martin F."/>
            <person name="Rosso M.-N."/>
            <person name="Henrissat B."/>
            <person name="Hibbett D."/>
            <person name="Martinez A.T."/>
            <person name="Grigoriev I.V."/>
        </authorList>
    </citation>
    <scope>NUCLEOTIDE SEQUENCE</scope>
    <source>
        <strain evidence="11">CBS 247.69</strain>
    </source>
</reference>
<evidence type="ECO:0000313" key="12">
    <source>
        <dbReference type="Proteomes" id="UP000807353"/>
    </source>
</evidence>
<dbReference type="InterPro" id="IPR050567">
    <property type="entry name" value="Mitochondrial_Carrier"/>
</dbReference>
<accession>A0A9P5XY36</accession>
<dbReference type="Proteomes" id="UP000807353">
    <property type="component" value="Unassembled WGS sequence"/>
</dbReference>
<gene>
    <name evidence="11" type="ORF">BDZ94DRAFT_1380658</name>
</gene>
<evidence type="ECO:0000313" key="11">
    <source>
        <dbReference type="EMBL" id="KAF9459753.1"/>
    </source>
</evidence>
<feature type="repeat" description="Solcar" evidence="9">
    <location>
        <begin position="137"/>
        <end position="257"/>
    </location>
</feature>
<keyword evidence="5" id="KW-0677">Repeat</keyword>
<organism evidence="11 12">
    <name type="scientific">Collybia nuda</name>
    <dbReference type="NCBI Taxonomy" id="64659"/>
    <lineage>
        <taxon>Eukaryota</taxon>
        <taxon>Fungi</taxon>
        <taxon>Dikarya</taxon>
        <taxon>Basidiomycota</taxon>
        <taxon>Agaricomycotina</taxon>
        <taxon>Agaricomycetes</taxon>
        <taxon>Agaricomycetidae</taxon>
        <taxon>Agaricales</taxon>
        <taxon>Tricholomatineae</taxon>
        <taxon>Clitocybaceae</taxon>
        <taxon>Collybia</taxon>
    </lineage>
</organism>
<comment type="caution">
    <text evidence="11">The sequence shown here is derived from an EMBL/GenBank/DDBJ whole genome shotgun (WGS) entry which is preliminary data.</text>
</comment>
<dbReference type="Gene3D" id="1.50.40.10">
    <property type="entry name" value="Mitochondrial carrier domain"/>
    <property type="match status" value="2"/>
</dbReference>
<dbReference type="PANTHER" id="PTHR45624">
    <property type="entry name" value="MITOCHONDRIAL BASIC AMINO ACIDS TRANSPORTER-RELATED"/>
    <property type="match status" value="1"/>
</dbReference>
<feature type="repeat" description="Solcar" evidence="9">
    <location>
        <begin position="25"/>
        <end position="117"/>
    </location>
</feature>
<feature type="repeat" description="Solcar" evidence="9">
    <location>
        <begin position="279"/>
        <end position="379"/>
    </location>
</feature>
<dbReference type="Pfam" id="PF00153">
    <property type="entry name" value="Mito_carr"/>
    <property type="match status" value="3"/>
</dbReference>
<keyword evidence="3 10" id="KW-0813">Transport</keyword>
<keyword evidence="8 9" id="KW-0472">Membrane</keyword>
<proteinExistence type="inferred from homology"/>
<evidence type="ECO:0000256" key="9">
    <source>
        <dbReference type="PROSITE-ProRule" id="PRU00282"/>
    </source>
</evidence>
<comment type="subcellular location">
    <subcellularLocation>
        <location evidence="1">Mitochondrion membrane</location>
        <topology evidence="1">Multi-pass membrane protein</topology>
    </subcellularLocation>
</comment>
<comment type="similarity">
    <text evidence="2 10">Belongs to the mitochondrial carrier (TC 2.A.29) family.</text>
</comment>
<evidence type="ECO:0000256" key="5">
    <source>
        <dbReference type="ARBA" id="ARBA00022737"/>
    </source>
</evidence>
<keyword evidence="12" id="KW-1185">Reference proteome</keyword>
<dbReference type="OrthoDB" id="2139348at2759"/>
<dbReference type="InterPro" id="IPR023395">
    <property type="entry name" value="MCP_dom_sf"/>
</dbReference>
<dbReference type="SUPFAM" id="SSF103506">
    <property type="entry name" value="Mitochondrial carrier"/>
    <property type="match status" value="1"/>
</dbReference>
<keyword evidence="6" id="KW-1133">Transmembrane helix</keyword>
<dbReference type="InterPro" id="IPR018108">
    <property type="entry name" value="MCP_transmembrane"/>
</dbReference>
<evidence type="ECO:0000256" key="10">
    <source>
        <dbReference type="RuleBase" id="RU000488"/>
    </source>
</evidence>
<evidence type="ECO:0000256" key="8">
    <source>
        <dbReference type="ARBA" id="ARBA00023136"/>
    </source>
</evidence>
<evidence type="ECO:0000256" key="7">
    <source>
        <dbReference type="ARBA" id="ARBA00023128"/>
    </source>
</evidence>
<keyword evidence="4 9" id="KW-0812">Transmembrane</keyword>
<evidence type="ECO:0000256" key="4">
    <source>
        <dbReference type="ARBA" id="ARBA00022692"/>
    </source>
</evidence>
<keyword evidence="7" id="KW-0496">Mitochondrion</keyword>
<evidence type="ECO:0000256" key="3">
    <source>
        <dbReference type="ARBA" id="ARBA00022448"/>
    </source>
</evidence>
<evidence type="ECO:0000256" key="1">
    <source>
        <dbReference type="ARBA" id="ARBA00004225"/>
    </source>
</evidence>
<dbReference type="PROSITE" id="PS50920">
    <property type="entry name" value="SOLCAR"/>
    <property type="match status" value="3"/>
</dbReference>
<dbReference type="EMBL" id="MU150311">
    <property type="protein sequence ID" value="KAF9459753.1"/>
    <property type="molecule type" value="Genomic_DNA"/>
</dbReference>
<dbReference type="GO" id="GO:0031966">
    <property type="term" value="C:mitochondrial membrane"/>
    <property type="evidence" value="ECO:0007669"/>
    <property type="project" value="UniProtKB-SubCell"/>
</dbReference>
<name>A0A9P5XY36_9AGAR</name>
<evidence type="ECO:0000256" key="6">
    <source>
        <dbReference type="ARBA" id="ARBA00022989"/>
    </source>
</evidence>